<evidence type="ECO:0000313" key="11">
    <source>
        <dbReference type="Proteomes" id="UP001139319"/>
    </source>
</evidence>
<dbReference type="Proteomes" id="UP001139319">
    <property type="component" value="Unassembled WGS sequence"/>
</dbReference>
<evidence type="ECO:0000256" key="2">
    <source>
        <dbReference type="ARBA" id="ARBA00009813"/>
    </source>
</evidence>
<evidence type="ECO:0000259" key="8">
    <source>
        <dbReference type="Pfam" id="PF10411"/>
    </source>
</evidence>
<evidence type="ECO:0000256" key="3">
    <source>
        <dbReference type="ARBA" id="ARBA00022729"/>
    </source>
</evidence>
<dbReference type="CDD" id="cd03020">
    <property type="entry name" value="DsbA_DsbC_DsbG"/>
    <property type="match status" value="1"/>
</dbReference>
<dbReference type="RefSeq" id="WP_253966300.1">
    <property type="nucleotide sequence ID" value="NZ_JAMFTH010000001.1"/>
</dbReference>
<dbReference type="AlphaFoldDB" id="A0A9X2I318"/>
<dbReference type="Gene3D" id="3.40.30.10">
    <property type="entry name" value="Glutaredoxin"/>
    <property type="match status" value="1"/>
</dbReference>
<proteinExistence type="inferred from homology"/>
<feature type="domain" description="Disulphide bond isomerase DsbC/G N-terminal" evidence="8">
    <location>
        <begin position="33"/>
        <end position="92"/>
    </location>
</feature>
<feature type="signal peptide" evidence="7">
    <location>
        <begin position="1"/>
        <end position="22"/>
    </location>
</feature>
<organism evidence="10 11">
    <name type="scientific">Gilvimarinus xylanilyticus</name>
    <dbReference type="NCBI Taxonomy" id="2944139"/>
    <lineage>
        <taxon>Bacteria</taxon>
        <taxon>Pseudomonadati</taxon>
        <taxon>Pseudomonadota</taxon>
        <taxon>Gammaproteobacteria</taxon>
        <taxon>Cellvibrionales</taxon>
        <taxon>Cellvibrionaceae</taxon>
        <taxon>Gilvimarinus</taxon>
    </lineage>
</organism>
<name>A0A9X2I318_9GAMM</name>
<dbReference type="Pfam" id="PF10411">
    <property type="entry name" value="DsbC_N"/>
    <property type="match status" value="1"/>
</dbReference>
<dbReference type="InterPro" id="IPR012336">
    <property type="entry name" value="Thioredoxin-like_fold"/>
</dbReference>
<evidence type="ECO:0000256" key="4">
    <source>
        <dbReference type="ARBA" id="ARBA00022764"/>
    </source>
</evidence>
<dbReference type="InterPro" id="IPR051470">
    <property type="entry name" value="Thiol:disulfide_interchange"/>
</dbReference>
<dbReference type="InterPro" id="IPR018950">
    <property type="entry name" value="DiS-bond_isomerase_DsbC/G_N"/>
</dbReference>
<dbReference type="PROSITE" id="PS51257">
    <property type="entry name" value="PROKAR_LIPOPROTEIN"/>
    <property type="match status" value="1"/>
</dbReference>
<dbReference type="Pfam" id="PF13098">
    <property type="entry name" value="Thioredoxin_2"/>
    <property type="match status" value="1"/>
</dbReference>
<feature type="chain" id="PRO_5041020558" description="Thiol:disulfide interchange protein" evidence="7">
    <location>
        <begin position="23"/>
        <end position="254"/>
    </location>
</feature>
<accession>A0A9X2I318</accession>
<dbReference type="InterPro" id="IPR009094">
    <property type="entry name" value="DiS-bond_isomerase_DsbC/G_N_sf"/>
</dbReference>
<keyword evidence="5" id="KW-1015">Disulfide bond</keyword>
<dbReference type="PANTHER" id="PTHR35272">
    <property type="entry name" value="THIOL:DISULFIDE INTERCHANGE PROTEIN DSBC-RELATED"/>
    <property type="match status" value="1"/>
</dbReference>
<dbReference type="InterPro" id="IPR033954">
    <property type="entry name" value="DiS-bond_Isoase_DsbC/G"/>
</dbReference>
<evidence type="ECO:0000259" key="9">
    <source>
        <dbReference type="Pfam" id="PF13098"/>
    </source>
</evidence>
<evidence type="ECO:0000256" key="5">
    <source>
        <dbReference type="ARBA" id="ARBA00023157"/>
    </source>
</evidence>
<evidence type="ECO:0000256" key="7">
    <source>
        <dbReference type="RuleBase" id="RU364038"/>
    </source>
</evidence>
<keyword evidence="3 7" id="KW-0732">Signal</keyword>
<sequence length="254" mass="27155">MIVNAVRTSIAALAFAACASVAQDSAEAPANDASQPPEQVIKAQLDMITGGAQLGPVRPSVIEGLYNVQVIGGPSLMVSADGKYAIMGDAYTFTAAGLEPVQDPYLLNARKEFVSSLKPGDTIDFAPDDETKHVAYVFTDVDCGYCRRLHSQMDDYNDEGIEIRYLAYPRAGENSPSAAKLESAWCADDPNAALDKLKNLEDVEPASCDAPIAQQFLKGGELGVTGTPSILLPDGRLFVGYLPPDRLLQNIEQE</sequence>
<evidence type="ECO:0000256" key="1">
    <source>
        <dbReference type="ARBA" id="ARBA00004418"/>
    </source>
</evidence>
<comment type="caution">
    <text evidence="10">The sequence shown here is derived from an EMBL/GenBank/DDBJ whole genome shotgun (WGS) entry which is preliminary data.</text>
</comment>
<dbReference type="PANTHER" id="PTHR35272:SF3">
    <property type="entry name" value="THIOL:DISULFIDE INTERCHANGE PROTEIN DSBC"/>
    <property type="match status" value="1"/>
</dbReference>
<keyword evidence="6 7" id="KW-0676">Redox-active center</keyword>
<keyword evidence="4 7" id="KW-0574">Periplasm</keyword>
<dbReference type="GO" id="GO:0042597">
    <property type="term" value="C:periplasmic space"/>
    <property type="evidence" value="ECO:0007669"/>
    <property type="project" value="UniProtKB-SubCell"/>
</dbReference>
<reference evidence="10" key="1">
    <citation type="submission" date="2022-05" db="EMBL/GenBank/DDBJ databases">
        <authorList>
            <person name="Sun H.-N."/>
        </authorList>
    </citation>
    <scope>NUCLEOTIDE SEQUENCE</scope>
    <source>
        <strain evidence="10">HB14</strain>
    </source>
</reference>
<dbReference type="EMBL" id="JAMFTH010000001">
    <property type="protein sequence ID" value="MCP8898007.1"/>
    <property type="molecule type" value="Genomic_DNA"/>
</dbReference>
<keyword evidence="11" id="KW-1185">Reference proteome</keyword>
<comment type="subcellular location">
    <subcellularLocation>
        <location evidence="1 7">Periplasm</location>
    </subcellularLocation>
</comment>
<evidence type="ECO:0000313" key="10">
    <source>
        <dbReference type="EMBL" id="MCP8898007.1"/>
    </source>
</evidence>
<dbReference type="SUPFAM" id="SSF52833">
    <property type="entry name" value="Thioredoxin-like"/>
    <property type="match status" value="1"/>
</dbReference>
<reference evidence="10" key="2">
    <citation type="submission" date="2023-01" db="EMBL/GenBank/DDBJ databases">
        <title>Gilvimarinus xylanilyticus HB14 isolated from Caulerpa lentillifera aquaculture base in Hainan, China.</title>
        <authorList>
            <person name="Zhang Y.-J."/>
        </authorList>
    </citation>
    <scope>NUCLEOTIDE SEQUENCE</scope>
    <source>
        <strain evidence="10">HB14</strain>
    </source>
</reference>
<dbReference type="InterPro" id="IPR036249">
    <property type="entry name" value="Thioredoxin-like_sf"/>
</dbReference>
<dbReference type="Gene3D" id="3.10.450.70">
    <property type="entry name" value="Disulphide bond isomerase, DsbC/G, N-terminal"/>
    <property type="match status" value="1"/>
</dbReference>
<comment type="similarity">
    <text evidence="2 7">Belongs to the thioredoxin family. DsbC subfamily.</text>
</comment>
<protein>
    <recommendedName>
        <fullName evidence="7">Thiol:disulfide interchange protein</fullName>
    </recommendedName>
</protein>
<evidence type="ECO:0000256" key="6">
    <source>
        <dbReference type="ARBA" id="ARBA00023284"/>
    </source>
</evidence>
<feature type="domain" description="Thioredoxin-like fold" evidence="9">
    <location>
        <begin position="130"/>
        <end position="249"/>
    </location>
</feature>
<gene>
    <name evidence="10" type="ORF">M6D89_01695</name>
</gene>
<comment type="function">
    <text evidence="7">Required for disulfide bond formation in some periplasmic proteins. Acts by transferring its disulfide bond to other proteins and is reduced in the process.</text>
</comment>